<dbReference type="InterPro" id="IPR005225">
    <property type="entry name" value="Small_GTP-bd"/>
</dbReference>
<comment type="caution">
    <text evidence="13">The sequence shown here is derived from an EMBL/GenBank/DDBJ whole genome shotgun (WGS) entry which is preliminary data.</text>
</comment>
<keyword evidence="13" id="KW-0251">Elongation factor</keyword>
<dbReference type="NCBIfam" id="TIGR01393">
    <property type="entry name" value="lepA"/>
    <property type="match status" value="1"/>
</dbReference>
<dbReference type="CDD" id="cd16260">
    <property type="entry name" value="EF4_III"/>
    <property type="match status" value="1"/>
</dbReference>
<dbReference type="GO" id="GO:0045727">
    <property type="term" value="P:positive regulation of translation"/>
    <property type="evidence" value="ECO:0007669"/>
    <property type="project" value="TreeGrafter"/>
</dbReference>
<dbReference type="InterPro" id="IPR009000">
    <property type="entry name" value="Transl_B-barrel_sf"/>
</dbReference>
<organism evidence="13 14">
    <name type="scientific">Candidatus Berkelbacteria bacterium RBG_13_40_8</name>
    <dbReference type="NCBI Taxonomy" id="1797467"/>
    <lineage>
        <taxon>Bacteria</taxon>
        <taxon>Candidatus Berkelbacteria</taxon>
    </lineage>
</organism>
<evidence type="ECO:0000256" key="5">
    <source>
        <dbReference type="ARBA" id="ARBA00022917"/>
    </source>
</evidence>
<dbReference type="GO" id="GO:0003924">
    <property type="term" value="F:GTPase activity"/>
    <property type="evidence" value="ECO:0007669"/>
    <property type="project" value="InterPro"/>
</dbReference>
<evidence type="ECO:0000313" key="13">
    <source>
        <dbReference type="EMBL" id="OGD56841.1"/>
    </source>
</evidence>
<comment type="function">
    <text evidence="9">Required for accurate and efficient protein synthesis under certain stress conditions. May act as a fidelity factor of the translation reaction, by catalyzing a one-codon backward translocation of tRNAs on improperly translocated ribosomes. Back-translocation proceeds from a post-translocation (POST) complex to a pre-translocation (PRE) complex, thus giving elongation factor G a second chance to translocate the tRNAs correctly. Binds to ribosomes in a GTP-dependent manner.</text>
</comment>
<dbReference type="FunFam" id="3.30.70.2570:FF:000001">
    <property type="entry name" value="Translation factor GUF1, mitochondrial"/>
    <property type="match status" value="1"/>
</dbReference>
<dbReference type="Gene3D" id="3.30.70.2570">
    <property type="entry name" value="Elongation factor 4, C-terminal domain"/>
    <property type="match status" value="1"/>
</dbReference>
<dbReference type="InterPro" id="IPR027417">
    <property type="entry name" value="P-loop_NTPase"/>
</dbReference>
<comment type="similarity">
    <text evidence="10">Belongs to the GTP-binding elongation factor family. LepA subfamily.</text>
</comment>
<proteinExistence type="inferred from homology"/>
<protein>
    <recommendedName>
        <fullName evidence="11">elongation factor 4</fullName>
        <ecNumber evidence="11">3.6.5.n1</ecNumber>
    </recommendedName>
</protein>
<dbReference type="Pfam" id="PF06421">
    <property type="entry name" value="LepA_C"/>
    <property type="match status" value="1"/>
</dbReference>
<dbReference type="PANTHER" id="PTHR43512:SF4">
    <property type="entry name" value="TRANSLATION FACTOR GUF1 HOMOLOG, CHLOROPLASTIC"/>
    <property type="match status" value="1"/>
</dbReference>
<keyword evidence="7" id="KW-0472">Membrane</keyword>
<dbReference type="GO" id="GO:0005525">
    <property type="term" value="F:GTP binding"/>
    <property type="evidence" value="ECO:0007669"/>
    <property type="project" value="UniProtKB-KW"/>
</dbReference>
<evidence type="ECO:0000256" key="4">
    <source>
        <dbReference type="ARBA" id="ARBA00022801"/>
    </source>
</evidence>
<evidence type="ECO:0000256" key="3">
    <source>
        <dbReference type="ARBA" id="ARBA00022741"/>
    </source>
</evidence>
<dbReference type="InterPro" id="IPR031157">
    <property type="entry name" value="G_TR_CS"/>
</dbReference>
<dbReference type="PANTHER" id="PTHR43512">
    <property type="entry name" value="TRANSLATION FACTOR GUF1-RELATED"/>
    <property type="match status" value="1"/>
</dbReference>
<keyword evidence="4" id="KW-0378">Hydrolase</keyword>
<dbReference type="AlphaFoldDB" id="A0A1F5DPA2"/>
<reference evidence="13 14" key="1">
    <citation type="journal article" date="2016" name="Nat. Commun.">
        <title>Thousands of microbial genomes shed light on interconnected biogeochemical processes in an aquifer system.</title>
        <authorList>
            <person name="Anantharaman K."/>
            <person name="Brown C.T."/>
            <person name="Hug L.A."/>
            <person name="Sharon I."/>
            <person name="Castelle C.J."/>
            <person name="Probst A.J."/>
            <person name="Thomas B.C."/>
            <person name="Singh A."/>
            <person name="Wilkins M.J."/>
            <person name="Karaoz U."/>
            <person name="Brodie E.L."/>
            <person name="Williams K.H."/>
            <person name="Hubbard S.S."/>
            <person name="Banfield J.F."/>
        </authorList>
    </citation>
    <scope>NUCLEOTIDE SEQUENCE [LARGE SCALE GENOMIC DNA]</scope>
</reference>
<feature type="domain" description="Tr-type G" evidence="12">
    <location>
        <begin position="1"/>
        <end position="178"/>
    </location>
</feature>
<feature type="non-terminal residue" evidence="13">
    <location>
        <position position="564"/>
    </location>
</feature>
<dbReference type="Gene3D" id="3.30.70.240">
    <property type="match status" value="1"/>
</dbReference>
<evidence type="ECO:0000256" key="2">
    <source>
        <dbReference type="ARBA" id="ARBA00022475"/>
    </source>
</evidence>
<dbReference type="InterPro" id="IPR000640">
    <property type="entry name" value="EFG_V-like"/>
</dbReference>
<dbReference type="PRINTS" id="PR00315">
    <property type="entry name" value="ELONGATNFCT"/>
</dbReference>
<dbReference type="FunFam" id="3.40.50.300:FF:000078">
    <property type="entry name" value="Elongation factor 4"/>
    <property type="match status" value="1"/>
</dbReference>
<dbReference type="InterPro" id="IPR006297">
    <property type="entry name" value="EF-4"/>
</dbReference>
<name>A0A1F5DPA2_9BACT</name>
<keyword evidence="2" id="KW-1003">Cell membrane</keyword>
<dbReference type="SUPFAM" id="SSF54980">
    <property type="entry name" value="EF-G C-terminal domain-like"/>
    <property type="match status" value="2"/>
</dbReference>
<evidence type="ECO:0000256" key="10">
    <source>
        <dbReference type="ARBA" id="ARBA00061052"/>
    </source>
</evidence>
<dbReference type="InterPro" id="IPR035654">
    <property type="entry name" value="LepA_IV"/>
</dbReference>
<evidence type="ECO:0000256" key="7">
    <source>
        <dbReference type="ARBA" id="ARBA00023136"/>
    </source>
</evidence>
<keyword evidence="3" id="KW-0547">Nucleotide-binding</keyword>
<dbReference type="InterPro" id="IPR000795">
    <property type="entry name" value="T_Tr_GTP-bd_dom"/>
</dbReference>
<dbReference type="Pfam" id="PF00009">
    <property type="entry name" value="GTP_EFTU"/>
    <property type="match status" value="1"/>
</dbReference>
<dbReference type="Pfam" id="PF00679">
    <property type="entry name" value="EFG_C"/>
    <property type="match status" value="1"/>
</dbReference>
<evidence type="ECO:0000259" key="12">
    <source>
        <dbReference type="PROSITE" id="PS51722"/>
    </source>
</evidence>
<evidence type="ECO:0000256" key="1">
    <source>
        <dbReference type="ARBA" id="ARBA00005454"/>
    </source>
</evidence>
<gene>
    <name evidence="13" type="ORF">A2V71_01020</name>
</gene>
<evidence type="ECO:0000313" key="14">
    <source>
        <dbReference type="Proteomes" id="UP000178764"/>
    </source>
</evidence>
<evidence type="ECO:0000256" key="6">
    <source>
        <dbReference type="ARBA" id="ARBA00023134"/>
    </source>
</evidence>
<keyword evidence="5" id="KW-0648">Protein biosynthesis</keyword>
<dbReference type="PROSITE" id="PS51722">
    <property type="entry name" value="G_TR_2"/>
    <property type="match status" value="1"/>
</dbReference>
<dbReference type="EC" id="3.6.5.n1" evidence="11"/>
<dbReference type="GO" id="GO:0003746">
    <property type="term" value="F:translation elongation factor activity"/>
    <property type="evidence" value="ECO:0007669"/>
    <property type="project" value="UniProtKB-KW"/>
</dbReference>
<dbReference type="NCBIfam" id="TIGR00231">
    <property type="entry name" value="small_GTP"/>
    <property type="match status" value="1"/>
</dbReference>
<sequence length="564" mass="63146">MNIRNFGIISHIDHGKSTLADRMLEITKTVPKEKMHPQMLDTMELERERGITIKLQPVRMHYKDYVLNLIDTPGHVDFSYEVSRSLTAVEGAILVVDATKGIQAQTLANLHHAQDNNLTMIPVINKIDLSNAEVERVEEEISKLLEIPKNEILKVSAKTGEGVEKILQRIIQDIPAPKGDEAGELKALIFDSVYDSYRGTIAYVRVFDGQVAKGNQTKFIAAKKVAEVVEVGEFKLKYEQTAYLKAGEIGYIVTGEKEIVNVKVGDTICLDSPDEVSPISGFKIPQSMVFASLYTQGGEPSRLRTALEKLKLNDSSLDFTPENSEAFGHGFKCGFLGLLHLEIVKERLEREYNLDLIVTQPQVLYKINHDGAKVEYSEPWVALEIVTPSQYLGPIMELAQNKRAIYKDTKYFSDMALLEYDAPLSEIIIDFYDKLKSVSSGYASQNYEIVGWRPGDLVKLDIVIAGEKIEEFSRIVPHAKAQSEAKNLAIKLKSLIPRQMFEVSIQVAIGGKILAREDISAMKKDVTSKLYGGDRTRKDKLLKKQAAGKKKMKMLGRVEIPSDV</sequence>
<dbReference type="Gene3D" id="2.40.30.10">
    <property type="entry name" value="Translation factors"/>
    <property type="match status" value="1"/>
</dbReference>
<evidence type="ECO:0000256" key="9">
    <source>
        <dbReference type="ARBA" id="ARBA00057626"/>
    </source>
</evidence>
<comment type="catalytic activity">
    <reaction evidence="8">
        <text>GTP + H2O = GDP + phosphate + H(+)</text>
        <dbReference type="Rhea" id="RHEA:19669"/>
        <dbReference type="ChEBI" id="CHEBI:15377"/>
        <dbReference type="ChEBI" id="CHEBI:15378"/>
        <dbReference type="ChEBI" id="CHEBI:37565"/>
        <dbReference type="ChEBI" id="CHEBI:43474"/>
        <dbReference type="ChEBI" id="CHEBI:58189"/>
        <dbReference type="EC" id="3.6.5.n1"/>
    </reaction>
</comment>
<dbReference type="Proteomes" id="UP000178764">
    <property type="component" value="Unassembled WGS sequence"/>
</dbReference>
<dbReference type="SUPFAM" id="SSF50447">
    <property type="entry name" value="Translation proteins"/>
    <property type="match status" value="1"/>
</dbReference>
<dbReference type="EMBL" id="MEZT01000012">
    <property type="protein sequence ID" value="OGD56841.1"/>
    <property type="molecule type" value="Genomic_DNA"/>
</dbReference>
<evidence type="ECO:0000256" key="11">
    <source>
        <dbReference type="ARBA" id="ARBA00066744"/>
    </source>
</evidence>
<dbReference type="PROSITE" id="PS00301">
    <property type="entry name" value="G_TR_1"/>
    <property type="match status" value="1"/>
</dbReference>
<dbReference type="HAMAP" id="MF_00071">
    <property type="entry name" value="LepA"/>
    <property type="match status" value="1"/>
</dbReference>
<evidence type="ECO:0000256" key="8">
    <source>
        <dbReference type="ARBA" id="ARBA00050293"/>
    </source>
</evidence>
<dbReference type="Gene3D" id="3.40.50.300">
    <property type="entry name" value="P-loop containing nucleotide triphosphate hydrolases"/>
    <property type="match status" value="1"/>
</dbReference>
<dbReference type="Gene3D" id="3.30.70.870">
    <property type="entry name" value="Elongation Factor G (Translational Gtpase), domain 3"/>
    <property type="match status" value="1"/>
</dbReference>
<dbReference type="InterPro" id="IPR013842">
    <property type="entry name" value="LepA_CTD"/>
</dbReference>
<dbReference type="InterPro" id="IPR038363">
    <property type="entry name" value="LepA_C_sf"/>
</dbReference>
<dbReference type="GO" id="GO:0043022">
    <property type="term" value="F:ribosome binding"/>
    <property type="evidence" value="ECO:0007669"/>
    <property type="project" value="TreeGrafter"/>
</dbReference>
<dbReference type="CDD" id="cd01890">
    <property type="entry name" value="LepA"/>
    <property type="match status" value="1"/>
</dbReference>
<dbReference type="InterPro" id="IPR035647">
    <property type="entry name" value="EFG_III/V"/>
</dbReference>
<accession>A0A1F5DPA2</accession>
<keyword evidence="6" id="KW-0342">GTP-binding</keyword>
<dbReference type="CDD" id="cd03709">
    <property type="entry name" value="lepA_C"/>
    <property type="match status" value="1"/>
</dbReference>
<comment type="similarity">
    <text evidence="1">Belongs to the TRAFAC class translation factor GTPase superfamily. Classic translation factor GTPase family. LepA subfamily.</text>
</comment>
<dbReference type="SUPFAM" id="SSF52540">
    <property type="entry name" value="P-loop containing nucleoside triphosphate hydrolases"/>
    <property type="match status" value="1"/>
</dbReference>